<gene>
    <name evidence="1" type="ORF">ABY42_11355</name>
</gene>
<protein>
    <submittedName>
        <fullName evidence="1">Uncharacterized protein</fullName>
    </submittedName>
</protein>
<reference evidence="2" key="1">
    <citation type="journal article" date="2015" name="J. Biotechnol.">
        <title>Complete genome sequence of Haloferax gibbonsii strain ARA6, a potential producer of polyhydroxyalkanoates and halocins isolated from Araruama, Rio de Janeiro, Brasil.</title>
        <authorList>
            <person name="Pinto L.H."/>
            <person name="D'Alincourt Carvalho-Assef A.P."/>
            <person name="Vieira R.P."/>
            <person name="Clementino M.M."/>
            <person name="Albano R.M."/>
        </authorList>
    </citation>
    <scope>NUCLEOTIDE SEQUENCE [LARGE SCALE GENOMIC DNA]</scope>
    <source>
        <strain evidence="2">ARA6</strain>
    </source>
</reference>
<organism evidence="1 2">
    <name type="scientific">Haloferax gibbonsii</name>
    <dbReference type="NCBI Taxonomy" id="35746"/>
    <lineage>
        <taxon>Archaea</taxon>
        <taxon>Methanobacteriati</taxon>
        <taxon>Methanobacteriota</taxon>
        <taxon>Stenosarchaea group</taxon>
        <taxon>Halobacteria</taxon>
        <taxon>Halobacteriales</taxon>
        <taxon>Haloferacaceae</taxon>
        <taxon>Haloferax</taxon>
    </lineage>
</organism>
<sequence length="71" mass="8291">MRILFQMYHADELHDLGIIEDGDVVESIEEGFEDWIRWELSQPTTPDLDDPERILEAYEGPSFVTKVLNPE</sequence>
<evidence type="ECO:0000313" key="2">
    <source>
        <dbReference type="Proteomes" id="UP000066124"/>
    </source>
</evidence>
<dbReference type="Proteomes" id="UP000066124">
    <property type="component" value="Chromosome"/>
</dbReference>
<dbReference type="EMBL" id="CP011947">
    <property type="protein sequence ID" value="AKU08296.1"/>
    <property type="molecule type" value="Genomic_DNA"/>
</dbReference>
<accession>A0A0K1IV13</accession>
<proteinExistence type="predicted"/>
<evidence type="ECO:0000313" key="1">
    <source>
        <dbReference type="EMBL" id="AKU08296.1"/>
    </source>
</evidence>
<dbReference type="KEGG" id="hgi:ABY42_11355"/>
<dbReference type="PATRIC" id="fig|35746.4.peg.2457"/>
<dbReference type="AlphaFoldDB" id="A0A0K1IV13"/>
<name>A0A0K1IV13_HALGI</name>